<keyword evidence="13" id="KW-1185">Reference proteome</keyword>
<evidence type="ECO:0000259" key="9">
    <source>
        <dbReference type="PROSITE" id="PS50280"/>
    </source>
</evidence>
<dbReference type="Pfam" id="PF00856">
    <property type="entry name" value="SET"/>
    <property type="match status" value="1"/>
</dbReference>
<feature type="compositionally biased region" description="Polar residues" evidence="8">
    <location>
        <begin position="82"/>
        <end position="95"/>
    </location>
</feature>
<dbReference type="InterPro" id="IPR050973">
    <property type="entry name" value="H3K9_Histone-Lys_N-MTase"/>
</dbReference>
<keyword evidence="7" id="KW-0862">Zinc</keyword>
<evidence type="ECO:0000313" key="12">
    <source>
        <dbReference type="EMBL" id="CAG8250318.1"/>
    </source>
</evidence>
<keyword evidence="2" id="KW-0158">Chromosome</keyword>
<evidence type="ECO:0000259" key="10">
    <source>
        <dbReference type="PROSITE" id="PS50867"/>
    </source>
</evidence>
<comment type="caution">
    <text evidence="12">The sequence shown here is derived from an EMBL/GenBank/DDBJ whole genome shotgun (WGS) entry which is preliminary data.</text>
</comment>
<protein>
    <submittedName>
        <fullName evidence="12">Uncharacterized protein</fullName>
    </submittedName>
</protein>
<evidence type="ECO:0000256" key="3">
    <source>
        <dbReference type="ARBA" id="ARBA00022603"/>
    </source>
</evidence>
<proteinExistence type="predicted"/>
<dbReference type="Gene3D" id="2.170.270.10">
    <property type="entry name" value="SET domain"/>
    <property type="match status" value="1"/>
</dbReference>
<feature type="domain" description="Pre-SET" evidence="10">
    <location>
        <begin position="240"/>
        <end position="314"/>
    </location>
</feature>
<dbReference type="PROSITE" id="PS50868">
    <property type="entry name" value="POST_SET"/>
    <property type="match status" value="1"/>
</dbReference>
<dbReference type="GO" id="GO:0005694">
    <property type="term" value="C:chromosome"/>
    <property type="evidence" value="ECO:0007669"/>
    <property type="project" value="UniProtKB-SubCell"/>
</dbReference>
<dbReference type="GO" id="GO:0008270">
    <property type="term" value="F:zinc ion binding"/>
    <property type="evidence" value="ECO:0007669"/>
    <property type="project" value="InterPro"/>
</dbReference>
<keyword evidence="3" id="KW-0489">Methyltransferase</keyword>
<dbReference type="GO" id="GO:0032259">
    <property type="term" value="P:methylation"/>
    <property type="evidence" value="ECO:0007669"/>
    <property type="project" value="UniProtKB-KW"/>
</dbReference>
<dbReference type="GO" id="GO:0005634">
    <property type="term" value="C:nucleus"/>
    <property type="evidence" value="ECO:0007669"/>
    <property type="project" value="InterPro"/>
</dbReference>
<evidence type="ECO:0000256" key="4">
    <source>
        <dbReference type="ARBA" id="ARBA00022679"/>
    </source>
</evidence>
<dbReference type="PROSITE" id="PS50280">
    <property type="entry name" value="SET"/>
    <property type="match status" value="1"/>
</dbReference>
<dbReference type="Proteomes" id="UP001153618">
    <property type="component" value="Unassembled WGS sequence"/>
</dbReference>
<evidence type="ECO:0000256" key="7">
    <source>
        <dbReference type="ARBA" id="ARBA00022833"/>
    </source>
</evidence>
<keyword evidence="4" id="KW-0808">Transferase</keyword>
<dbReference type="GO" id="GO:0042054">
    <property type="term" value="F:histone methyltransferase activity"/>
    <property type="evidence" value="ECO:0007669"/>
    <property type="project" value="InterPro"/>
</dbReference>
<dbReference type="PROSITE" id="PS50867">
    <property type="entry name" value="PRE_SET"/>
    <property type="match status" value="1"/>
</dbReference>
<feature type="domain" description="Post-SET" evidence="11">
    <location>
        <begin position="463"/>
        <end position="479"/>
    </location>
</feature>
<dbReference type="AlphaFoldDB" id="A0A9W4N0Z4"/>
<dbReference type="InterPro" id="IPR007728">
    <property type="entry name" value="Pre-SET_dom"/>
</dbReference>
<keyword evidence="5" id="KW-0949">S-adenosyl-L-methionine</keyword>
<sequence>MATRVPLGSDANSNRIFIDLTDSDDKEIPVPIPFVTTLAHRSPAKVSKVVPSKRGLEPSDGLSDASSDEPVRAGHTRRPRFSHSQNVTPTPSLPTVSVVIPSPTTHQRRQIALASTVDSPYVNGMSKHYFPTNDEEMRVAKANYPFHRTREGRPIDRKNVSLHFRTGSASPLRLESTADDHHLAKLRHKLQEKLDGIEGPSILPVVSCPKLLAKLADNFVFINEYQYRPGVEPLSEDFICGCTCIGGCEPAQCDCIAQEEETEGLIVPYKRCDKNPRLYVITEEFLHRKSMIFECTPSCNCQGSRCWNHVVQRGRTVRLEIFDTGSRGFGLRSPDPIYAGQFIDHYLGEVITKADADAREALSEGNDGQSYLFDLDWWVGYEDVNEETMNVIDGRKFGSASRFMNHSCNPNCKIVAVSTKNHSDKRLYNLAFFAYRDIPPGTEFTFDYNAGTENTTPQRIDPDAVPCLCGESNCRGQLWPNKRKGRGV</sequence>
<dbReference type="OrthoDB" id="308383at2759"/>
<dbReference type="InterPro" id="IPR046341">
    <property type="entry name" value="SET_dom_sf"/>
</dbReference>
<evidence type="ECO:0000256" key="2">
    <source>
        <dbReference type="ARBA" id="ARBA00022454"/>
    </source>
</evidence>
<accession>A0A9W4N0Z4</accession>
<dbReference type="SMART" id="SM00317">
    <property type="entry name" value="SET"/>
    <property type="match status" value="1"/>
</dbReference>
<evidence type="ECO:0000313" key="13">
    <source>
        <dbReference type="Proteomes" id="UP001153618"/>
    </source>
</evidence>
<reference evidence="12" key="1">
    <citation type="submission" date="2021-07" db="EMBL/GenBank/DDBJ databases">
        <authorList>
            <person name="Branca A.L. A."/>
        </authorList>
    </citation>
    <scope>NUCLEOTIDE SEQUENCE</scope>
</reference>
<dbReference type="EMBL" id="CAJVOS010000071">
    <property type="protein sequence ID" value="CAG8250318.1"/>
    <property type="molecule type" value="Genomic_DNA"/>
</dbReference>
<dbReference type="InterPro" id="IPR001214">
    <property type="entry name" value="SET_dom"/>
</dbReference>
<dbReference type="SUPFAM" id="SSF82199">
    <property type="entry name" value="SET domain"/>
    <property type="match status" value="1"/>
</dbReference>
<dbReference type="Pfam" id="PF05033">
    <property type="entry name" value="Pre-SET"/>
    <property type="match status" value="1"/>
</dbReference>
<gene>
    <name evidence="12" type="ORF">POLS_LOCUS8758</name>
</gene>
<dbReference type="InterPro" id="IPR003616">
    <property type="entry name" value="Post-SET_dom"/>
</dbReference>
<evidence type="ECO:0000259" key="11">
    <source>
        <dbReference type="PROSITE" id="PS50868"/>
    </source>
</evidence>
<evidence type="ECO:0000256" key="6">
    <source>
        <dbReference type="ARBA" id="ARBA00022723"/>
    </source>
</evidence>
<keyword evidence="6" id="KW-0479">Metal-binding</keyword>
<evidence type="ECO:0000256" key="8">
    <source>
        <dbReference type="SAM" id="MobiDB-lite"/>
    </source>
</evidence>
<feature type="region of interest" description="Disordered" evidence="8">
    <location>
        <begin position="41"/>
        <end position="95"/>
    </location>
</feature>
<dbReference type="PANTHER" id="PTHR46223:SF3">
    <property type="entry name" value="HISTONE-LYSINE N-METHYLTRANSFERASE SET-23"/>
    <property type="match status" value="1"/>
</dbReference>
<dbReference type="PANTHER" id="PTHR46223">
    <property type="entry name" value="HISTONE-LYSINE N-METHYLTRANSFERASE SUV39H"/>
    <property type="match status" value="1"/>
</dbReference>
<organism evidence="12 13">
    <name type="scientific">Penicillium olsonii</name>
    <dbReference type="NCBI Taxonomy" id="99116"/>
    <lineage>
        <taxon>Eukaryota</taxon>
        <taxon>Fungi</taxon>
        <taxon>Dikarya</taxon>
        <taxon>Ascomycota</taxon>
        <taxon>Pezizomycotina</taxon>
        <taxon>Eurotiomycetes</taxon>
        <taxon>Eurotiomycetidae</taxon>
        <taxon>Eurotiales</taxon>
        <taxon>Aspergillaceae</taxon>
        <taxon>Penicillium</taxon>
    </lineage>
</organism>
<name>A0A9W4N0Z4_PENOL</name>
<evidence type="ECO:0000256" key="5">
    <source>
        <dbReference type="ARBA" id="ARBA00022691"/>
    </source>
</evidence>
<comment type="subcellular location">
    <subcellularLocation>
        <location evidence="1">Chromosome</location>
    </subcellularLocation>
</comment>
<feature type="domain" description="SET" evidence="9">
    <location>
        <begin position="317"/>
        <end position="449"/>
    </location>
</feature>
<evidence type="ECO:0000256" key="1">
    <source>
        <dbReference type="ARBA" id="ARBA00004286"/>
    </source>
</evidence>